<keyword evidence="1" id="KW-0378">Hydrolase</keyword>
<feature type="domain" description="Beta-lactamase-related" evidence="2">
    <location>
        <begin position="11"/>
        <end position="321"/>
    </location>
</feature>
<proteinExistence type="predicted"/>
<reference evidence="3 4" key="1">
    <citation type="journal article" date="2021" name="Sci. Rep.">
        <title>The distribution of antibiotic resistance genes in chicken gut microbiota commensals.</title>
        <authorList>
            <person name="Juricova H."/>
            <person name="Matiasovicova J."/>
            <person name="Kubasova T."/>
            <person name="Cejkova D."/>
            <person name="Rychlik I."/>
        </authorList>
    </citation>
    <scope>NUCLEOTIDE SEQUENCE [LARGE SCALE GENOMIC DNA]</scope>
    <source>
        <strain evidence="3 4">An574</strain>
    </source>
</reference>
<organism evidence="3 4">
    <name type="scientific">Limosilactobacillus coleohominis</name>
    <dbReference type="NCBI Taxonomy" id="181675"/>
    <lineage>
        <taxon>Bacteria</taxon>
        <taxon>Bacillati</taxon>
        <taxon>Bacillota</taxon>
        <taxon>Bacilli</taxon>
        <taxon>Lactobacillales</taxon>
        <taxon>Lactobacillaceae</taxon>
        <taxon>Limosilactobacillus</taxon>
    </lineage>
</organism>
<comment type="caution">
    <text evidence="3">The sequence shown here is derived from an EMBL/GenBank/DDBJ whole genome shotgun (WGS) entry which is preliminary data.</text>
</comment>
<dbReference type="InterPro" id="IPR012338">
    <property type="entry name" value="Beta-lactam/transpept-like"/>
</dbReference>
<evidence type="ECO:0000256" key="1">
    <source>
        <dbReference type="ARBA" id="ARBA00022801"/>
    </source>
</evidence>
<accession>A0ABS2GXT5</accession>
<dbReference type="SUPFAM" id="SSF56601">
    <property type="entry name" value="beta-lactamase/transpeptidase-like"/>
    <property type="match status" value="1"/>
</dbReference>
<dbReference type="Pfam" id="PF00144">
    <property type="entry name" value="Beta-lactamase"/>
    <property type="match status" value="1"/>
</dbReference>
<dbReference type="EMBL" id="JACJKU010000019">
    <property type="protein sequence ID" value="MBM6940488.1"/>
    <property type="molecule type" value="Genomic_DNA"/>
</dbReference>
<sequence>MDTKYFQTLKLLDQMVTSGTVPGVSYAIFDGSTTIKKVEGFSEITPQKIKLRDGMQYDLASLTKVIGTVPIIALLIQSGALSLDDPVKKFLPEIDNQEVKVRNLITHTAAIEGYIPHRNELGPHQLLESLLTMEHIGINLNKNILYTDIGFIYLGLIAERIWGQPIQVLSQRHIFKPLGMVRTTYTPHWQDCVPTEIQPKRGLIRGNVHDPKGYILQRHCGSAGLFSTLDDLTKYGRSLIENNLNDLFTDQTIRMMFEDQTLLDGVHNRGLGWKLLHANTKDHHTVISHTGFTGTWMILDRNNDQGMIVLSNRVHPTADNDEYLNYRGKIMATYMDEKDK</sequence>
<dbReference type="Gene3D" id="3.40.710.10">
    <property type="entry name" value="DD-peptidase/beta-lactamase superfamily"/>
    <property type="match status" value="1"/>
</dbReference>
<gene>
    <name evidence="3" type="ORF">H5975_03110</name>
</gene>
<protein>
    <submittedName>
        <fullName evidence="3">Beta-lactamase family protein</fullName>
    </submittedName>
</protein>
<evidence type="ECO:0000259" key="2">
    <source>
        <dbReference type="Pfam" id="PF00144"/>
    </source>
</evidence>
<dbReference type="Proteomes" id="UP000785625">
    <property type="component" value="Unassembled WGS sequence"/>
</dbReference>
<dbReference type="RefSeq" id="WP_204784839.1">
    <property type="nucleotide sequence ID" value="NZ_CALVGD010000039.1"/>
</dbReference>
<dbReference type="InterPro" id="IPR001466">
    <property type="entry name" value="Beta-lactam-related"/>
</dbReference>
<dbReference type="PANTHER" id="PTHR43283:SF11">
    <property type="entry name" value="BETA-LACTAMASE-RELATED DOMAIN-CONTAINING PROTEIN"/>
    <property type="match status" value="1"/>
</dbReference>
<dbReference type="InterPro" id="IPR050789">
    <property type="entry name" value="Diverse_Enzym_Activities"/>
</dbReference>
<dbReference type="PANTHER" id="PTHR43283">
    <property type="entry name" value="BETA-LACTAMASE-RELATED"/>
    <property type="match status" value="1"/>
</dbReference>
<name>A0ABS2GXT5_9LACO</name>
<keyword evidence="4" id="KW-1185">Reference proteome</keyword>
<evidence type="ECO:0000313" key="4">
    <source>
        <dbReference type="Proteomes" id="UP000785625"/>
    </source>
</evidence>
<evidence type="ECO:0000313" key="3">
    <source>
        <dbReference type="EMBL" id="MBM6940488.1"/>
    </source>
</evidence>